<sequence>MLADTLRNIYRALGDPALQESLARVAASNERKVASVLERYPELVRLAREVEEAKRIIISRLDEYIEAAMESLRRVRANPYLAESAEEARELVARIVGRGKLVVMSKSMVAEEIGLRERLEMDGNEVWETDLGQLLVQLEGGKPMHTIAPAIHMSRNAVARLLSEKLGVDISSSSPEELVASIREFLRAKLTTADVGITGANAIAADTGAVLLVENEGNIRLVAGIPRKHIVVAGVDKILPSLVDAFKAVIVQAAYAGLYPPTYVNITAGPSSTADIELQRVYGVHGPHEVHVVLVDNGRRKAARHPLLSEQLRCVRCGRCQLECPVWQHTANHWGGRVYGGPMGLGWTAITENLSLAAGAAMLCLQCQRCDTVCPMRIPLSRIALWLKRHYTRTVMVTNN</sequence>
<name>A0ABM8IV97_9CREN</name>
<evidence type="ECO:0000256" key="2">
    <source>
        <dbReference type="ARBA" id="ARBA00022485"/>
    </source>
</evidence>
<evidence type="ECO:0000313" key="7">
    <source>
        <dbReference type="Proteomes" id="UP001341135"/>
    </source>
</evidence>
<dbReference type="Gene3D" id="1.10.1060.10">
    <property type="entry name" value="Alpha-helical ferredoxin"/>
    <property type="match status" value="1"/>
</dbReference>
<dbReference type="InterPro" id="IPR004452">
    <property type="entry name" value="LutB/LldF"/>
</dbReference>
<evidence type="ECO:0000256" key="3">
    <source>
        <dbReference type="ARBA" id="ARBA00022737"/>
    </source>
</evidence>
<keyword evidence="2" id="KW-0004">4Fe-4S</keyword>
<dbReference type="PANTHER" id="PTHR47153:SF2">
    <property type="entry name" value="LACTATE UTILIZATION PROTEIN B"/>
    <property type="match status" value="1"/>
</dbReference>
<reference evidence="6 7" key="1">
    <citation type="submission" date="2023-09" db="EMBL/GenBank/DDBJ databases">
        <title>Pyrofollis japonicus gen. nov. sp. nov., a novel member of the family Pyrodictiaceae isolated from the Iheya North hydrothermal field.</title>
        <authorList>
            <person name="Miyazaki U."/>
            <person name="Sanari M."/>
            <person name="Tame A."/>
            <person name="Kitajima M."/>
            <person name="Okamoto A."/>
            <person name="Sawayama S."/>
            <person name="Miyazaki J."/>
            <person name="Takai K."/>
            <person name="Nakagawa S."/>
        </authorList>
    </citation>
    <scope>NUCLEOTIDE SEQUENCE [LARGE SCALE GENOMIC DNA]</scope>
    <source>
        <strain evidence="6 7">AV2</strain>
    </source>
</reference>
<dbReference type="InterPro" id="IPR003741">
    <property type="entry name" value="LUD_dom"/>
</dbReference>
<dbReference type="InterPro" id="IPR017896">
    <property type="entry name" value="4Fe4S_Fe-S-bd"/>
</dbReference>
<accession>A0ABM8IV97</accession>
<dbReference type="Gene3D" id="3.40.50.10420">
    <property type="entry name" value="NagB/RpiA/CoA transferase-like"/>
    <property type="match status" value="1"/>
</dbReference>
<dbReference type="EMBL" id="AP028907">
    <property type="protein sequence ID" value="BES81486.1"/>
    <property type="molecule type" value="Genomic_DNA"/>
</dbReference>
<dbReference type="InterPro" id="IPR009051">
    <property type="entry name" value="Helical_ferredxn"/>
</dbReference>
<dbReference type="PANTHER" id="PTHR47153">
    <property type="entry name" value="LACTATE UTILIZATION PROTEIN B"/>
    <property type="match status" value="1"/>
</dbReference>
<dbReference type="SUPFAM" id="SSF46548">
    <property type="entry name" value="alpha-helical ferredoxin"/>
    <property type="match status" value="1"/>
</dbReference>
<dbReference type="GeneID" id="89289072"/>
<dbReference type="PROSITE" id="PS51379">
    <property type="entry name" value="4FE4S_FER_2"/>
    <property type="match status" value="1"/>
</dbReference>
<dbReference type="InterPro" id="IPR037171">
    <property type="entry name" value="NagB/RpiA_transferase-like"/>
</dbReference>
<keyword evidence="3" id="KW-0677">Repeat</keyword>
<keyword evidence="2" id="KW-0479">Metal-binding</keyword>
<keyword evidence="2" id="KW-0408">Iron</keyword>
<proteinExistence type="predicted"/>
<keyword evidence="7" id="KW-1185">Reference proteome</keyword>
<evidence type="ECO:0000256" key="4">
    <source>
        <dbReference type="ARBA" id="ARBA00022982"/>
    </source>
</evidence>
<gene>
    <name evidence="6" type="ORF">PABY_10530</name>
</gene>
<protein>
    <submittedName>
        <fullName evidence="6">Lactate utilization protein B</fullName>
    </submittedName>
</protein>
<dbReference type="Proteomes" id="UP001341135">
    <property type="component" value="Chromosome"/>
</dbReference>
<keyword evidence="2" id="KW-0411">Iron-sulfur</keyword>
<dbReference type="InterPro" id="IPR017900">
    <property type="entry name" value="4Fe4S_Fe_S_CS"/>
</dbReference>
<dbReference type="InterPro" id="IPR024185">
    <property type="entry name" value="FTHF_cligase-like_sf"/>
</dbReference>
<dbReference type="SUPFAM" id="SSF100950">
    <property type="entry name" value="NagB/RpiA/CoA transferase-like"/>
    <property type="match status" value="1"/>
</dbReference>
<evidence type="ECO:0000256" key="1">
    <source>
        <dbReference type="ARBA" id="ARBA00022448"/>
    </source>
</evidence>
<evidence type="ECO:0000313" key="6">
    <source>
        <dbReference type="EMBL" id="BES81486.1"/>
    </source>
</evidence>
<dbReference type="Pfam" id="PF02589">
    <property type="entry name" value="LUD_dom"/>
    <property type="match status" value="1"/>
</dbReference>
<keyword evidence="1" id="KW-0813">Transport</keyword>
<keyword evidence="4" id="KW-0249">Electron transport</keyword>
<dbReference type="RefSeq" id="WP_338252614.1">
    <property type="nucleotide sequence ID" value="NZ_AP028907.1"/>
</dbReference>
<evidence type="ECO:0000259" key="5">
    <source>
        <dbReference type="PROSITE" id="PS51379"/>
    </source>
</evidence>
<feature type="domain" description="4Fe-4S ferredoxin-type" evidence="5">
    <location>
        <begin position="304"/>
        <end position="335"/>
    </location>
</feature>
<dbReference type="PROSITE" id="PS00198">
    <property type="entry name" value="4FE4S_FER_1"/>
    <property type="match status" value="2"/>
</dbReference>
<dbReference type="Pfam" id="PF13183">
    <property type="entry name" value="Fer4_8"/>
    <property type="match status" value="1"/>
</dbReference>
<organism evidence="6 7">
    <name type="scientific">Pyrodictium abyssi</name>
    <dbReference type="NCBI Taxonomy" id="54256"/>
    <lineage>
        <taxon>Archaea</taxon>
        <taxon>Thermoproteota</taxon>
        <taxon>Thermoprotei</taxon>
        <taxon>Desulfurococcales</taxon>
        <taxon>Pyrodictiaceae</taxon>
        <taxon>Pyrodictium</taxon>
    </lineage>
</organism>